<name>A0A9P0MBE2_ACAOB</name>
<dbReference type="Proteomes" id="UP001152888">
    <property type="component" value="Unassembled WGS sequence"/>
</dbReference>
<evidence type="ECO:0000313" key="2">
    <source>
        <dbReference type="EMBL" id="CAH2009235.1"/>
    </source>
</evidence>
<proteinExistence type="predicted"/>
<organism evidence="2 3">
    <name type="scientific">Acanthoscelides obtectus</name>
    <name type="common">Bean weevil</name>
    <name type="synonym">Bruchus obtectus</name>
    <dbReference type="NCBI Taxonomy" id="200917"/>
    <lineage>
        <taxon>Eukaryota</taxon>
        <taxon>Metazoa</taxon>
        <taxon>Ecdysozoa</taxon>
        <taxon>Arthropoda</taxon>
        <taxon>Hexapoda</taxon>
        <taxon>Insecta</taxon>
        <taxon>Pterygota</taxon>
        <taxon>Neoptera</taxon>
        <taxon>Endopterygota</taxon>
        <taxon>Coleoptera</taxon>
        <taxon>Polyphaga</taxon>
        <taxon>Cucujiformia</taxon>
        <taxon>Chrysomeloidea</taxon>
        <taxon>Chrysomelidae</taxon>
        <taxon>Bruchinae</taxon>
        <taxon>Bruchini</taxon>
        <taxon>Acanthoscelides</taxon>
    </lineage>
</organism>
<dbReference type="AlphaFoldDB" id="A0A9P0MBE2"/>
<evidence type="ECO:0000256" key="1">
    <source>
        <dbReference type="SAM" id="MobiDB-lite"/>
    </source>
</evidence>
<dbReference type="OrthoDB" id="10473709at2759"/>
<comment type="caution">
    <text evidence="2">The sequence shown here is derived from an EMBL/GenBank/DDBJ whole genome shotgun (WGS) entry which is preliminary data.</text>
</comment>
<dbReference type="EMBL" id="CAKOFQ010007866">
    <property type="protein sequence ID" value="CAH2009235.1"/>
    <property type="molecule type" value="Genomic_DNA"/>
</dbReference>
<accession>A0A9P0MBE2</accession>
<sequence length="110" mass="11583">MKSYNLGCLYLFDFFPYYQILCLQVGSVPRSPPPGSAGTASSPDEGGVGSDPEAELLMGDGGVGGSSNASEPKAGKKGVASKIASLLKKLCSTHQFRNEQVKRTCLIKIQ</sequence>
<feature type="region of interest" description="Disordered" evidence="1">
    <location>
        <begin position="29"/>
        <end position="76"/>
    </location>
</feature>
<evidence type="ECO:0000313" key="3">
    <source>
        <dbReference type="Proteomes" id="UP001152888"/>
    </source>
</evidence>
<reference evidence="2" key="1">
    <citation type="submission" date="2022-03" db="EMBL/GenBank/DDBJ databases">
        <authorList>
            <person name="Sayadi A."/>
        </authorList>
    </citation>
    <scope>NUCLEOTIDE SEQUENCE</scope>
</reference>
<gene>
    <name evidence="2" type="ORF">ACAOBT_LOCUS30701</name>
</gene>
<protein>
    <submittedName>
        <fullName evidence="2">Uncharacterized protein</fullName>
    </submittedName>
</protein>
<keyword evidence="3" id="KW-1185">Reference proteome</keyword>